<organism evidence="1 2">
    <name type="scientific">uncultured phage_MedDCM-OCT-S28-C3</name>
    <dbReference type="NCBI Taxonomy" id="2740802"/>
    <lineage>
        <taxon>Viruses</taxon>
        <taxon>Duplodnaviria</taxon>
        <taxon>Heunggongvirae</taxon>
        <taxon>Uroviricota</taxon>
        <taxon>Caudoviricetes</taxon>
        <taxon>Autographivirales</taxon>
        <taxon>Pedosvirus</taxon>
        <taxon>Pedosvirus S28C3</taxon>
    </lineage>
</organism>
<evidence type="ECO:0000313" key="1">
    <source>
        <dbReference type="EMBL" id="BAQ94007.1"/>
    </source>
</evidence>
<dbReference type="KEGG" id="vg:55412173"/>
<keyword evidence="2" id="KW-1185">Reference proteome</keyword>
<dbReference type="Proteomes" id="UP000505087">
    <property type="component" value="Segment"/>
</dbReference>
<protein>
    <submittedName>
        <fullName evidence="1">Uncharacterized protein</fullName>
    </submittedName>
</protein>
<proteinExistence type="predicted"/>
<dbReference type="RefSeq" id="YP_009778065.1">
    <property type="nucleotide sequence ID" value="NC_047710.1"/>
</dbReference>
<dbReference type="GeneID" id="55412173"/>
<sequence>MVRAIPPPHLQDSDPGPWCNKISCISGTTHNLIVRFCASSFCLQNVGLDTKKDPRLMAEACTPRVSVDICLRDHFSLIVGLVLGLFWNLDIE</sequence>
<reference evidence="1 2" key="1">
    <citation type="journal article" date="2013" name="PLoS Genet.">
        <title>Expanding the Marine Virosphere Using Metagenomics.</title>
        <authorList>
            <person name="Mizuno C.M."/>
            <person name="Rodriguez-Valera F."/>
            <person name="Kimes N.E."/>
            <person name="Ghai R."/>
        </authorList>
    </citation>
    <scope>NUCLEOTIDE SEQUENCE [LARGE SCALE GENOMIC DNA]</scope>
    <source>
        <strain evidence="1">UvMED-CGR-U-MedDCM-OCT-S28-C3</strain>
    </source>
</reference>
<evidence type="ECO:0000313" key="2">
    <source>
        <dbReference type="Proteomes" id="UP000505087"/>
    </source>
</evidence>
<name>A0A6S4PCH5_9CAUD</name>
<accession>A0A6S4PCH5</accession>
<dbReference type="EMBL" id="AP013539">
    <property type="protein sequence ID" value="BAQ94007.1"/>
    <property type="molecule type" value="Genomic_DNA"/>
</dbReference>